<comment type="caution">
    <text evidence="1">The sequence shown here is derived from an EMBL/GenBank/DDBJ whole genome shotgun (WGS) entry which is preliminary data.</text>
</comment>
<dbReference type="RefSeq" id="WP_100426290.1">
    <property type="nucleotide sequence ID" value="NZ_PGEX01000001.1"/>
</dbReference>
<dbReference type="EMBL" id="PGEX01000001">
    <property type="protein sequence ID" value="PJJ42434.1"/>
    <property type="molecule type" value="Genomic_DNA"/>
</dbReference>
<accession>A0A2M9A9S2</accession>
<proteinExistence type="predicted"/>
<keyword evidence="2" id="KW-1185">Reference proteome</keyword>
<gene>
    <name evidence="1" type="ORF">BGX16_2461</name>
</gene>
<evidence type="ECO:0000313" key="2">
    <source>
        <dbReference type="Proteomes" id="UP000231134"/>
    </source>
</evidence>
<evidence type="ECO:0000313" key="1">
    <source>
        <dbReference type="EMBL" id="PJJ42434.1"/>
    </source>
</evidence>
<dbReference type="OrthoDB" id="9809041at2"/>
<organism evidence="1 2">
    <name type="scientific">Hallerella succinigenes</name>
    <dbReference type="NCBI Taxonomy" id="1896222"/>
    <lineage>
        <taxon>Bacteria</taxon>
        <taxon>Pseudomonadati</taxon>
        <taxon>Fibrobacterota</taxon>
        <taxon>Fibrobacteria</taxon>
        <taxon>Fibrobacterales</taxon>
        <taxon>Fibrobacteraceae</taxon>
        <taxon>Hallerella</taxon>
    </lineage>
</organism>
<dbReference type="SUPFAM" id="SSF82171">
    <property type="entry name" value="DPP6 N-terminal domain-like"/>
    <property type="match status" value="1"/>
</dbReference>
<reference evidence="1 2" key="1">
    <citation type="submission" date="2017-11" db="EMBL/GenBank/DDBJ databases">
        <title>Animal gut microbial communities from fecal samples from Wisconsin, USA.</title>
        <authorList>
            <person name="Neumann A."/>
        </authorList>
    </citation>
    <scope>NUCLEOTIDE SEQUENCE [LARGE SCALE GENOMIC DNA]</scope>
    <source>
        <strain evidence="1 2">UWS3</strain>
    </source>
</reference>
<dbReference type="AlphaFoldDB" id="A0A2M9A9S2"/>
<protein>
    <submittedName>
        <fullName evidence="1">Uncharacterized protein</fullName>
    </submittedName>
</protein>
<sequence length="383" mass="42111">MKKFFTALSLACFAGCYSPEQYKASTNQNQTATSDFGTLYEINGGKQICNPSVTQDEENYPASMLWLNFSGTLNVEDAPDGYSTTGAKTHDRLTVSDTAGKVLWYLTRDEVEGVDCEFQDPEWTTHGNFIITLAASNVEGSKGCDELNYGLLVVRLSDKKTFFLADSGMDESANPHLWIGEEQDEVGEDDERAEFFGTNEVKLVYMNTSGKLVYVDYAKSEKPVTLKAPSVEGLLDGPMISPDGKFIVYDVLESSYSWSSYVQELSSTSSPVEIKKLDGMISNPVFPHWWKLGSRLFVVWTEFAAGNAYLNKSDLTDESTWTGTLGRTAMREVTVTAGAPSDVAVEWNGDVREIAPVPLIGGRSPSGHFVSTGTNNGYMLYIP</sequence>
<dbReference type="Proteomes" id="UP000231134">
    <property type="component" value="Unassembled WGS sequence"/>
</dbReference>
<name>A0A2M9A9S2_9BACT</name>